<dbReference type="PANTHER" id="PTHR11705:SF91">
    <property type="entry name" value="FI01817P-RELATED"/>
    <property type="match status" value="1"/>
</dbReference>
<dbReference type="EMBL" id="KN716400">
    <property type="protein sequence ID" value="KJH45571.1"/>
    <property type="molecule type" value="Genomic_DNA"/>
</dbReference>
<keyword evidence="6 11" id="KW-0732">Signal</keyword>
<evidence type="ECO:0000256" key="2">
    <source>
        <dbReference type="ARBA" id="ARBA00005988"/>
    </source>
</evidence>
<dbReference type="STRING" id="29172.A0A0D8XT58"/>
<dbReference type="AlphaFoldDB" id="A0A0D8XT58"/>
<name>A0A0D8XT58_DICVI</name>
<evidence type="ECO:0000256" key="4">
    <source>
        <dbReference type="ARBA" id="ARBA00022670"/>
    </source>
</evidence>
<dbReference type="PROSITE" id="PS52035">
    <property type="entry name" value="PEPTIDASE_M14"/>
    <property type="match status" value="1"/>
</dbReference>
<keyword evidence="8" id="KW-0862">Zinc</keyword>
<comment type="similarity">
    <text evidence="2 10">Belongs to the peptidase M14 family.</text>
</comment>
<feature type="signal peptide" evidence="11">
    <location>
        <begin position="1"/>
        <end position="17"/>
    </location>
</feature>
<keyword evidence="14" id="KW-1185">Reference proteome</keyword>
<evidence type="ECO:0000313" key="13">
    <source>
        <dbReference type="EMBL" id="KJH45571.1"/>
    </source>
</evidence>
<evidence type="ECO:0000256" key="11">
    <source>
        <dbReference type="SAM" id="SignalP"/>
    </source>
</evidence>
<dbReference type="PROSITE" id="PS00132">
    <property type="entry name" value="CARBOXYPEPT_ZN_1"/>
    <property type="match status" value="1"/>
</dbReference>
<dbReference type="GO" id="GO:0008270">
    <property type="term" value="F:zinc ion binding"/>
    <property type="evidence" value="ECO:0007669"/>
    <property type="project" value="InterPro"/>
</dbReference>
<comment type="caution">
    <text evidence="10">Lacks conserved residue(s) required for the propagation of feature annotation.</text>
</comment>
<reference evidence="14" key="2">
    <citation type="journal article" date="2016" name="Sci. Rep.">
        <title>Dictyocaulus viviparus genome, variome and transcriptome elucidate lungworm biology and support future intervention.</title>
        <authorList>
            <person name="McNulty S.N."/>
            <person name="Strube C."/>
            <person name="Rosa B.A."/>
            <person name="Martin J.C."/>
            <person name="Tyagi R."/>
            <person name="Choi Y.J."/>
            <person name="Wang Q."/>
            <person name="Hallsworth Pepin K."/>
            <person name="Zhang X."/>
            <person name="Ozersky P."/>
            <person name="Wilson R.K."/>
            <person name="Sternberg P.W."/>
            <person name="Gasser R.B."/>
            <person name="Mitreva M."/>
        </authorList>
    </citation>
    <scope>NUCLEOTIDE SEQUENCE [LARGE SCALE GENOMIC DNA]</scope>
    <source>
        <strain evidence="14">HannoverDv2000</strain>
    </source>
</reference>
<dbReference type="SUPFAM" id="SSF53187">
    <property type="entry name" value="Zn-dependent exopeptidases"/>
    <property type="match status" value="1"/>
</dbReference>
<feature type="domain" description="Peptidase M14" evidence="12">
    <location>
        <begin position="105"/>
        <end position="257"/>
    </location>
</feature>
<comment type="cofactor">
    <cofactor evidence="1">
        <name>Zn(2+)</name>
        <dbReference type="ChEBI" id="CHEBI:29105"/>
    </cofactor>
</comment>
<dbReference type="OrthoDB" id="5849216at2759"/>
<accession>A0A0D8XT58</accession>
<dbReference type="InterPro" id="IPR057246">
    <property type="entry name" value="CARBOXYPEPT_ZN_1"/>
</dbReference>
<organism evidence="13 14">
    <name type="scientific">Dictyocaulus viviparus</name>
    <name type="common">Bovine lungworm</name>
    <dbReference type="NCBI Taxonomy" id="29172"/>
    <lineage>
        <taxon>Eukaryota</taxon>
        <taxon>Metazoa</taxon>
        <taxon>Ecdysozoa</taxon>
        <taxon>Nematoda</taxon>
        <taxon>Chromadorea</taxon>
        <taxon>Rhabditida</taxon>
        <taxon>Rhabditina</taxon>
        <taxon>Rhabditomorpha</taxon>
        <taxon>Strongyloidea</taxon>
        <taxon>Metastrongylidae</taxon>
        <taxon>Dictyocaulus</taxon>
    </lineage>
</organism>
<keyword evidence="4" id="KW-0645">Protease</keyword>
<dbReference type="PRINTS" id="PR00765">
    <property type="entry name" value="CRBOXYPTASEA"/>
</dbReference>
<dbReference type="GO" id="GO:0004181">
    <property type="term" value="F:metallocarboxypeptidase activity"/>
    <property type="evidence" value="ECO:0007669"/>
    <property type="project" value="InterPro"/>
</dbReference>
<sequence>MNFYILVLQLSLYFNWSNTPATLTSRRQNHVVLQIDYLRNVRSTGQPAEMLVMHSELPFIRNYLDHKRIPNKITMQNITKQVIRERRALLDAFRDEITLDVIQKSYLSFDDQMSLLFQLGKQFPHFVNVWQIATSSEGRQIYAVKIGYPSYVNKPILWIDAGIHAREWISHSTALNIIWQLIYDSNHRTLIREIDIIVVPNVNPDGYEYSRKSNRMWRKTRSKSPVSRFSEQCSGVDANRNYPFHFGEEGVSHWPCQ</sequence>
<dbReference type="FunFam" id="3.40.630.10:FF:000084">
    <property type="entry name" value="Carboxypeptidase B2"/>
    <property type="match status" value="1"/>
</dbReference>
<dbReference type="GO" id="GO:0005615">
    <property type="term" value="C:extracellular space"/>
    <property type="evidence" value="ECO:0007669"/>
    <property type="project" value="TreeGrafter"/>
</dbReference>
<keyword evidence="9" id="KW-0482">Metalloprotease</keyword>
<keyword evidence="7" id="KW-0378">Hydrolase</keyword>
<dbReference type="MEROPS" id="M14.A26"/>
<evidence type="ECO:0000313" key="14">
    <source>
        <dbReference type="Proteomes" id="UP000053766"/>
    </source>
</evidence>
<proteinExistence type="inferred from homology"/>
<dbReference type="Pfam" id="PF00246">
    <property type="entry name" value="Peptidase_M14"/>
    <property type="match status" value="1"/>
</dbReference>
<dbReference type="SMART" id="SM00631">
    <property type="entry name" value="Zn_pept"/>
    <property type="match status" value="1"/>
</dbReference>
<gene>
    <name evidence="13" type="ORF">DICVIV_08375</name>
</gene>
<keyword evidence="3 13" id="KW-0121">Carboxypeptidase</keyword>
<reference evidence="13 14" key="1">
    <citation type="submission" date="2013-11" db="EMBL/GenBank/DDBJ databases">
        <title>Draft genome of the bovine lungworm Dictyocaulus viviparus.</title>
        <authorList>
            <person name="Mitreva M."/>
        </authorList>
    </citation>
    <scope>NUCLEOTIDE SEQUENCE [LARGE SCALE GENOMIC DNA]</scope>
    <source>
        <strain evidence="13 14">HannoverDv2000</strain>
    </source>
</reference>
<dbReference type="PANTHER" id="PTHR11705">
    <property type="entry name" value="PROTEASE FAMILY M14 CARBOXYPEPTIDASE A,B"/>
    <property type="match status" value="1"/>
</dbReference>
<keyword evidence="5" id="KW-0479">Metal-binding</keyword>
<evidence type="ECO:0000259" key="12">
    <source>
        <dbReference type="PROSITE" id="PS52035"/>
    </source>
</evidence>
<evidence type="ECO:0000256" key="6">
    <source>
        <dbReference type="ARBA" id="ARBA00022729"/>
    </source>
</evidence>
<dbReference type="InterPro" id="IPR000834">
    <property type="entry name" value="Peptidase_M14"/>
</dbReference>
<evidence type="ECO:0000256" key="10">
    <source>
        <dbReference type="PROSITE-ProRule" id="PRU01379"/>
    </source>
</evidence>
<dbReference type="Gene3D" id="3.40.630.10">
    <property type="entry name" value="Zn peptidases"/>
    <property type="match status" value="1"/>
</dbReference>
<dbReference type="Proteomes" id="UP000053766">
    <property type="component" value="Unassembled WGS sequence"/>
</dbReference>
<evidence type="ECO:0000256" key="9">
    <source>
        <dbReference type="ARBA" id="ARBA00023049"/>
    </source>
</evidence>
<evidence type="ECO:0000256" key="7">
    <source>
        <dbReference type="ARBA" id="ARBA00022801"/>
    </source>
</evidence>
<evidence type="ECO:0000256" key="1">
    <source>
        <dbReference type="ARBA" id="ARBA00001947"/>
    </source>
</evidence>
<protein>
    <submittedName>
        <fullName evidence="13">Zinc carboxypeptidase</fullName>
    </submittedName>
</protein>
<evidence type="ECO:0000256" key="8">
    <source>
        <dbReference type="ARBA" id="ARBA00022833"/>
    </source>
</evidence>
<evidence type="ECO:0000256" key="5">
    <source>
        <dbReference type="ARBA" id="ARBA00022723"/>
    </source>
</evidence>
<evidence type="ECO:0000256" key="3">
    <source>
        <dbReference type="ARBA" id="ARBA00022645"/>
    </source>
</evidence>
<dbReference type="GO" id="GO:0006508">
    <property type="term" value="P:proteolysis"/>
    <property type="evidence" value="ECO:0007669"/>
    <property type="project" value="UniProtKB-KW"/>
</dbReference>
<feature type="chain" id="PRO_5002336045" evidence="11">
    <location>
        <begin position="18"/>
        <end position="257"/>
    </location>
</feature>